<reference evidence="1 2" key="1">
    <citation type="submission" date="2013-08" db="EMBL/GenBank/DDBJ databases">
        <title>Genome sequencing of Cellulomonas bogoriensis 69B4.</title>
        <authorList>
            <person name="Chen F."/>
            <person name="Li Y."/>
            <person name="Wang G."/>
        </authorList>
    </citation>
    <scope>NUCLEOTIDE SEQUENCE [LARGE SCALE GENOMIC DNA]</scope>
    <source>
        <strain evidence="1 2">69B4</strain>
    </source>
</reference>
<evidence type="ECO:0000313" key="2">
    <source>
        <dbReference type="Proteomes" id="UP000054314"/>
    </source>
</evidence>
<keyword evidence="2" id="KW-1185">Reference proteome</keyword>
<dbReference type="AlphaFoldDB" id="A0A0A0BKE0"/>
<dbReference type="EMBL" id="AXCZ01000450">
    <property type="protein sequence ID" value="KGM08305.1"/>
    <property type="molecule type" value="Genomic_DNA"/>
</dbReference>
<protein>
    <submittedName>
        <fullName evidence="1">TetR family transcriptional regulator</fullName>
    </submittedName>
</protein>
<gene>
    <name evidence="1" type="ORF">N869_13090</name>
</gene>
<dbReference type="RefSeq" id="WP_198026121.1">
    <property type="nucleotide sequence ID" value="NZ_AXCZ01000450.1"/>
</dbReference>
<name>A0A0A0BKE0_9CELL</name>
<accession>A0A0A0BKE0</accession>
<organism evidence="1 2">
    <name type="scientific">Cellulomonas bogoriensis 69B4 = DSM 16987</name>
    <dbReference type="NCBI Taxonomy" id="1386082"/>
    <lineage>
        <taxon>Bacteria</taxon>
        <taxon>Bacillati</taxon>
        <taxon>Actinomycetota</taxon>
        <taxon>Actinomycetes</taxon>
        <taxon>Micrococcales</taxon>
        <taxon>Cellulomonadaceae</taxon>
        <taxon>Cellulomonas</taxon>
    </lineage>
</organism>
<comment type="caution">
    <text evidence="1">The sequence shown here is derived from an EMBL/GenBank/DDBJ whole genome shotgun (WGS) entry which is preliminary data.</text>
</comment>
<evidence type="ECO:0000313" key="1">
    <source>
        <dbReference type="EMBL" id="KGM08305.1"/>
    </source>
</evidence>
<feature type="non-terminal residue" evidence="1">
    <location>
        <position position="1"/>
    </location>
</feature>
<proteinExistence type="predicted"/>
<sequence>LEAATAPAATPEDVVRAWFTAAARSAAAGNHRLATALAGVRLPDEVRTSLLEGHRQTSAPLHRAVTDMGVPDPDAALTLVTAAVNVCITQVEAGAPPDLEARRAAAFTLGGLTALASRT</sequence>
<dbReference type="Proteomes" id="UP000054314">
    <property type="component" value="Unassembled WGS sequence"/>
</dbReference>